<dbReference type="Gene3D" id="3.40.50.300">
    <property type="entry name" value="P-loop containing nucleotide triphosphate hydrolases"/>
    <property type="match status" value="2"/>
</dbReference>
<dbReference type="InterPro" id="IPR003593">
    <property type="entry name" value="AAA+_ATPase"/>
</dbReference>
<evidence type="ECO:0000256" key="2">
    <source>
        <dbReference type="ARBA" id="ARBA00022741"/>
    </source>
</evidence>
<dbReference type="GO" id="GO:0016887">
    <property type="term" value="F:ATP hydrolysis activity"/>
    <property type="evidence" value="ECO:0007669"/>
    <property type="project" value="InterPro"/>
</dbReference>
<protein>
    <submittedName>
        <fullName evidence="6">ABC transporter</fullName>
    </submittedName>
</protein>
<evidence type="ECO:0000256" key="1">
    <source>
        <dbReference type="ARBA" id="ARBA00022737"/>
    </source>
</evidence>
<proteinExistence type="predicted"/>
<evidence type="ECO:0000259" key="5">
    <source>
        <dbReference type="PROSITE" id="PS50893"/>
    </source>
</evidence>
<dbReference type="PANTHER" id="PTHR19211">
    <property type="entry name" value="ATP-BINDING TRANSPORT PROTEIN-RELATED"/>
    <property type="match status" value="1"/>
</dbReference>
<dbReference type="Pfam" id="PF00005">
    <property type="entry name" value="ABC_tran"/>
    <property type="match status" value="2"/>
</dbReference>
<accession>A0A4Y4DRJ2</accession>
<dbReference type="SMART" id="SM00382">
    <property type="entry name" value="AAA"/>
    <property type="match status" value="2"/>
</dbReference>
<evidence type="ECO:0000256" key="3">
    <source>
        <dbReference type="ARBA" id="ARBA00022840"/>
    </source>
</evidence>
<evidence type="ECO:0000313" key="7">
    <source>
        <dbReference type="Proteomes" id="UP000316612"/>
    </source>
</evidence>
<dbReference type="OrthoDB" id="3239744at2"/>
<sequence length="536" mass="58823">MFTSQQSSVVFNHLTLRWPDGSSALTNITAAFTPGTTGLIGANGTGKSTLLKLISGELNPTSGTVETTGQVGYLPQELSWHLDATVAEVLGISTQLSALQAIEAGSTNQADYDALDEQWDIQSRAEAALGQIGLPEVSLDRAAGTLSGGELMLVALAGLQLADYQIVLLDEPTNNLDTRARHLLYDALQQWKGTLIIASHDLALLDLMDQTAELHHGELRVFGGNYSGYQEYLEQEQAAAEQVLRTAQQKQKIEEKQRAEAQTKLARRRRYADKDFENKRKPKVIMQQRKTEAQVSAGKLRGMHDEKVSEAATAAQRAKDAIRDDRLIRIDLPDPMVPANKRLLELCNAGESIAELRGPQRMALIGANGVGKSRMITELLEGTQRSWGSGLRAFTSRIGYLPQRLSFEDENESALDFVQGAAPESARQQVQAQLARFLLRGTAANRKLGDLSGGERFRVKLASLLLAEPAHQLLILDEPTNNLDIQTVDALVSAVSNYHGGLLVVSHDERFLERLDIEIWAELDDEGLSLRRSVMM</sequence>
<dbReference type="InterPro" id="IPR050611">
    <property type="entry name" value="ABCF"/>
</dbReference>
<feature type="domain" description="ABC transporter" evidence="5">
    <location>
        <begin position="9"/>
        <end position="241"/>
    </location>
</feature>
<reference evidence="6 7" key="1">
    <citation type="submission" date="2019-06" db="EMBL/GenBank/DDBJ databases">
        <title>Whole genome shotgun sequence of Glutamicibacter uratoxydans NBRC 15515.</title>
        <authorList>
            <person name="Hosoyama A."/>
            <person name="Uohara A."/>
            <person name="Ohji S."/>
            <person name="Ichikawa N."/>
        </authorList>
    </citation>
    <scope>NUCLEOTIDE SEQUENCE [LARGE SCALE GENOMIC DNA]</scope>
    <source>
        <strain evidence="6 7">NBRC 15515</strain>
    </source>
</reference>
<comment type="caution">
    <text evidence="6">The sequence shown here is derived from an EMBL/GenBank/DDBJ whole genome shotgun (WGS) entry which is preliminary data.</text>
</comment>
<keyword evidence="3" id="KW-0067">ATP-binding</keyword>
<dbReference type="PANTHER" id="PTHR19211:SF6">
    <property type="entry name" value="BLL7188 PROTEIN"/>
    <property type="match status" value="1"/>
</dbReference>
<keyword evidence="7" id="KW-1185">Reference proteome</keyword>
<organism evidence="6 7">
    <name type="scientific">Glutamicibacter uratoxydans</name>
    <name type="common">Arthrobacter uratoxydans</name>
    <dbReference type="NCBI Taxonomy" id="43667"/>
    <lineage>
        <taxon>Bacteria</taxon>
        <taxon>Bacillati</taxon>
        <taxon>Actinomycetota</taxon>
        <taxon>Actinomycetes</taxon>
        <taxon>Micrococcales</taxon>
        <taxon>Micrococcaceae</taxon>
        <taxon>Glutamicibacter</taxon>
    </lineage>
</organism>
<name>A0A4Y4DRJ2_GLUUR</name>
<keyword evidence="2" id="KW-0547">Nucleotide-binding</keyword>
<dbReference type="InterPro" id="IPR027417">
    <property type="entry name" value="P-loop_NTPase"/>
</dbReference>
<dbReference type="InterPro" id="IPR003439">
    <property type="entry name" value="ABC_transporter-like_ATP-bd"/>
</dbReference>
<evidence type="ECO:0000313" key="6">
    <source>
        <dbReference type="EMBL" id="GED07253.1"/>
    </source>
</evidence>
<keyword evidence="1" id="KW-0677">Repeat</keyword>
<dbReference type="AlphaFoldDB" id="A0A4Y4DRJ2"/>
<dbReference type="PROSITE" id="PS50893">
    <property type="entry name" value="ABC_TRANSPORTER_2"/>
    <property type="match status" value="1"/>
</dbReference>
<dbReference type="FunFam" id="3.40.50.300:FF:001320">
    <property type="entry name" value="Heme ABC transporter ATP-binding protein"/>
    <property type="match status" value="1"/>
</dbReference>
<gene>
    <name evidence="6" type="ORF">AUR04nite_27850</name>
</gene>
<dbReference type="SUPFAM" id="SSF52540">
    <property type="entry name" value="P-loop containing nucleoside triphosphate hydrolases"/>
    <property type="match status" value="2"/>
</dbReference>
<dbReference type="Proteomes" id="UP000316612">
    <property type="component" value="Unassembled WGS sequence"/>
</dbReference>
<dbReference type="GO" id="GO:0005524">
    <property type="term" value="F:ATP binding"/>
    <property type="evidence" value="ECO:0007669"/>
    <property type="project" value="UniProtKB-KW"/>
</dbReference>
<dbReference type="EMBL" id="BJNY01000017">
    <property type="protein sequence ID" value="GED07253.1"/>
    <property type="molecule type" value="Genomic_DNA"/>
</dbReference>
<feature type="region of interest" description="Disordered" evidence="4">
    <location>
        <begin position="254"/>
        <end position="277"/>
    </location>
</feature>
<evidence type="ECO:0000256" key="4">
    <source>
        <dbReference type="SAM" id="MobiDB-lite"/>
    </source>
</evidence>
<dbReference type="RefSeq" id="WP_141366178.1">
    <property type="nucleotide sequence ID" value="NZ_BAAAJL010000003.1"/>
</dbReference>